<dbReference type="SUPFAM" id="SSF50814">
    <property type="entry name" value="Lipocalins"/>
    <property type="match status" value="1"/>
</dbReference>
<name>A0A3P9M324_ORYLA</name>
<dbReference type="Ensembl" id="ENSORLT00020015766.1">
    <property type="protein sequence ID" value="ENSORLP00020027363.1"/>
    <property type="gene ID" value="ENSORLG00020010293.1"/>
</dbReference>
<proteinExistence type="predicted"/>
<dbReference type="InterPro" id="IPR012674">
    <property type="entry name" value="Calycin"/>
</dbReference>
<evidence type="ECO:0000256" key="4">
    <source>
        <dbReference type="ARBA" id="ARBA00023180"/>
    </source>
</evidence>
<evidence type="ECO:0000313" key="6">
    <source>
        <dbReference type="Ensembl" id="ENSORLP00020027363.1"/>
    </source>
</evidence>
<dbReference type="GO" id="GO:0005576">
    <property type="term" value="C:extracellular region"/>
    <property type="evidence" value="ECO:0007669"/>
    <property type="project" value="UniProtKB-SubCell"/>
</dbReference>
<comment type="subcellular location">
    <subcellularLocation>
        <location evidence="1">Secreted</location>
    </subcellularLocation>
</comment>
<reference evidence="6 7" key="2">
    <citation type="submission" date="2017-04" db="EMBL/GenBank/DDBJ databases">
        <title>CpG methylation of centromeres and impact of large insertions on vertebrate speciation.</title>
        <authorList>
            <person name="Ichikawa K."/>
            <person name="Yoshimura J."/>
            <person name="Morishita S."/>
        </authorList>
    </citation>
    <scope>NUCLEOTIDE SEQUENCE</scope>
    <source>
        <strain evidence="6 7">HNI</strain>
    </source>
</reference>
<keyword evidence="3 5" id="KW-0732">Signal</keyword>
<evidence type="ECO:0000256" key="5">
    <source>
        <dbReference type="SAM" id="SignalP"/>
    </source>
</evidence>
<keyword evidence="4" id="KW-0325">Glycoprotein</keyword>
<keyword evidence="2" id="KW-0964">Secreted</keyword>
<dbReference type="PANTHER" id="PTHR11967">
    <property type="entry name" value="ALPHA-1-ACID GLYCOPROTEIN"/>
    <property type="match status" value="1"/>
</dbReference>
<reference evidence="6" key="4">
    <citation type="submission" date="2025-09" db="UniProtKB">
        <authorList>
            <consortium name="Ensembl"/>
        </authorList>
    </citation>
    <scope>IDENTIFICATION</scope>
    <source>
        <strain evidence="6">HNI</strain>
    </source>
</reference>
<dbReference type="Proteomes" id="UP000265180">
    <property type="component" value="Chromosome 1"/>
</dbReference>
<evidence type="ECO:0000256" key="3">
    <source>
        <dbReference type="ARBA" id="ARBA00022729"/>
    </source>
</evidence>
<dbReference type="Gene3D" id="2.40.128.20">
    <property type="match status" value="1"/>
</dbReference>
<dbReference type="AlphaFoldDB" id="A0A3P9M324"/>
<evidence type="ECO:0000256" key="1">
    <source>
        <dbReference type="ARBA" id="ARBA00004613"/>
    </source>
</evidence>
<protein>
    <recommendedName>
        <fullName evidence="8">Apolipoprotein M</fullName>
    </recommendedName>
</protein>
<organism evidence="6 7">
    <name type="scientific">Oryzias latipes</name>
    <name type="common">Japanese rice fish</name>
    <name type="synonym">Japanese killifish</name>
    <dbReference type="NCBI Taxonomy" id="8090"/>
    <lineage>
        <taxon>Eukaryota</taxon>
        <taxon>Metazoa</taxon>
        <taxon>Chordata</taxon>
        <taxon>Craniata</taxon>
        <taxon>Vertebrata</taxon>
        <taxon>Euteleostomi</taxon>
        <taxon>Actinopterygii</taxon>
        <taxon>Neopterygii</taxon>
        <taxon>Teleostei</taxon>
        <taxon>Neoteleostei</taxon>
        <taxon>Acanthomorphata</taxon>
        <taxon>Ovalentaria</taxon>
        <taxon>Atherinomorphae</taxon>
        <taxon>Beloniformes</taxon>
        <taxon>Adrianichthyidae</taxon>
        <taxon>Oryziinae</taxon>
        <taxon>Oryzias</taxon>
    </lineage>
</organism>
<sequence>MICDLHCYMLPLYAIALLCWASASRSAPTPCEELVRPSDQVNFPDLKDSRVLVLASAKDPLQAEKLKSRDSVTISFDNHTDSSEMFLKRSYSFGDRCEYVQSNITVEGSSFSFAEYNISVSFLRSSCADCITMLFNKSSQGPVRLYLFSRRREVNLKESEEFTAQAKCFNMSPTVVMDPTKELCPEQMEKQSP</sequence>
<reference key="1">
    <citation type="journal article" date="2007" name="Nature">
        <title>The medaka draft genome and insights into vertebrate genome evolution.</title>
        <authorList>
            <person name="Kasahara M."/>
            <person name="Naruse K."/>
            <person name="Sasaki S."/>
            <person name="Nakatani Y."/>
            <person name="Qu W."/>
            <person name="Ahsan B."/>
            <person name="Yamada T."/>
            <person name="Nagayasu Y."/>
            <person name="Doi K."/>
            <person name="Kasai Y."/>
            <person name="Jindo T."/>
            <person name="Kobayashi D."/>
            <person name="Shimada A."/>
            <person name="Toyoda A."/>
            <person name="Kuroki Y."/>
            <person name="Fujiyama A."/>
            <person name="Sasaki T."/>
            <person name="Shimizu A."/>
            <person name="Asakawa S."/>
            <person name="Shimizu N."/>
            <person name="Hashimoto S."/>
            <person name="Yang J."/>
            <person name="Lee Y."/>
            <person name="Matsushima K."/>
            <person name="Sugano S."/>
            <person name="Sakaizumi M."/>
            <person name="Narita T."/>
            <person name="Ohishi K."/>
            <person name="Haga S."/>
            <person name="Ohta F."/>
            <person name="Nomoto H."/>
            <person name="Nogata K."/>
            <person name="Morishita T."/>
            <person name="Endo T."/>
            <person name="Shin-I T."/>
            <person name="Takeda H."/>
            <person name="Morishita S."/>
            <person name="Kohara Y."/>
        </authorList>
    </citation>
    <scope>NUCLEOTIDE SEQUENCE [LARGE SCALE GENOMIC DNA]</scope>
    <source>
        <strain>Hd-rR</strain>
    </source>
</reference>
<feature type="signal peptide" evidence="5">
    <location>
        <begin position="1"/>
        <end position="26"/>
    </location>
</feature>
<reference evidence="6" key="3">
    <citation type="submission" date="2025-08" db="UniProtKB">
        <authorList>
            <consortium name="Ensembl"/>
        </authorList>
    </citation>
    <scope>IDENTIFICATION</scope>
    <source>
        <strain evidence="6">HNI</strain>
    </source>
</reference>
<evidence type="ECO:0000313" key="7">
    <source>
        <dbReference type="Proteomes" id="UP000265180"/>
    </source>
</evidence>
<evidence type="ECO:0000256" key="2">
    <source>
        <dbReference type="ARBA" id="ARBA00022525"/>
    </source>
</evidence>
<feature type="chain" id="PRO_5018246755" description="Apolipoprotein M" evidence="5">
    <location>
        <begin position="27"/>
        <end position="193"/>
    </location>
</feature>
<accession>A0A3P9M324</accession>
<evidence type="ECO:0008006" key="8">
    <source>
        <dbReference type="Google" id="ProtNLM"/>
    </source>
</evidence>
<dbReference type="PANTHER" id="PTHR11967:SF2">
    <property type="entry name" value="ALPHA-1-ACID GLYCOPROTEIN 1"/>
    <property type="match status" value="1"/>
</dbReference>